<dbReference type="GO" id="GO:0005975">
    <property type="term" value="P:carbohydrate metabolic process"/>
    <property type="evidence" value="ECO:0007669"/>
    <property type="project" value="UniProtKB-ARBA"/>
</dbReference>
<sequence length="721" mass="74959">MVVSLAPRPRPIAAAASIASVALVAICSLLVVAGERAAAATVIASYEHGRADVIINGYGTQAMGTFRLRDGDETHIALCLEADVAHSTADGAYEPVEATVASARLDALLWWLDRQPSIDDDTAVAASALAWFYAGARRSIGPPVWADGTRGFAAITPATPEPWDSLAPFSMSHPIGLVAGGTHLDEAERRVAELHWLADRLAGEWHLDVEAGASGATARLAIDGSPFAGHPVDLSVTTVGGAPLPTRTVLTDPQGRVSLPIPEASDGYVVTVSTVAPGLHREWDGAGSIQRLATPTERTVSASAERRPDDGHLVVRKRSADPTIGVEGAVFDLIDADGAVVATARTDVDGIARFTGIDRAAHRRPFTIVETAAPPGLVASAVPVVVDRLGTDPDDPPVIEITNDPATVTLVVRKTLSVDAAGPPDRSGFEFIVRRRTDGAEHVVVTAADGVAAPLALPLGTYDVCESDVPAWATGLTDTGCRTVDLTLDALGTTIEIGYVNEVPEPGIDTRATDPTDGDQVIEQHQTEIVDRVRLDRLVPGTTYRIRGDVVDAEQGTPTRFVGWAEFTADGTDATIDVPITVEGLSVGDWVVTEEVFVGDVLVARHADLLDADQTVAVVAPATTTSVAPSTSVAPVTTTTTTTTTATTTTTTTTTTAVPVESTPPTSVVAPPRVTLPPTGGDAVATALRLGDVGFVVGVGLFAVAGLTPARRRSERDEAGR</sequence>
<protein>
    <recommendedName>
        <fullName evidence="6">TQXA domain-containing protein</fullName>
    </recommendedName>
</protein>
<proteinExistence type="predicted"/>
<accession>A0A4R7HY36</accession>
<evidence type="ECO:0008006" key="6">
    <source>
        <dbReference type="Google" id="ProtNLM"/>
    </source>
</evidence>
<dbReference type="Gene3D" id="2.60.40.3930">
    <property type="match status" value="1"/>
</dbReference>
<evidence type="ECO:0000256" key="1">
    <source>
        <dbReference type="SAM" id="MobiDB-lite"/>
    </source>
</evidence>
<evidence type="ECO:0000313" key="4">
    <source>
        <dbReference type="EMBL" id="TDT16001.1"/>
    </source>
</evidence>
<dbReference type="Proteomes" id="UP000294558">
    <property type="component" value="Unassembled WGS sequence"/>
</dbReference>
<name>A0A4R7HY36_9ACTN</name>
<feature type="domain" description="SpaA-like prealbumin fold" evidence="2">
    <location>
        <begin position="312"/>
        <end position="385"/>
    </location>
</feature>
<comment type="caution">
    <text evidence="4">The sequence shown here is derived from an EMBL/GenBank/DDBJ whole genome shotgun (WGS) entry which is preliminary data.</text>
</comment>
<dbReference type="InterPro" id="IPR041033">
    <property type="entry name" value="SpaA_PFL_dom_1"/>
</dbReference>
<keyword evidence="5" id="KW-1185">Reference proteome</keyword>
<feature type="region of interest" description="Disordered" evidence="1">
    <location>
        <begin position="644"/>
        <end position="675"/>
    </location>
</feature>
<dbReference type="AlphaFoldDB" id="A0A4R7HY36"/>
<dbReference type="Gene3D" id="2.60.40.10">
    <property type="entry name" value="Immunoglobulins"/>
    <property type="match status" value="1"/>
</dbReference>
<evidence type="ECO:0000259" key="3">
    <source>
        <dbReference type="Pfam" id="PF18202"/>
    </source>
</evidence>
<dbReference type="Pfam" id="PF18202">
    <property type="entry name" value="TQ"/>
    <property type="match status" value="1"/>
</dbReference>
<dbReference type="Pfam" id="PF17802">
    <property type="entry name" value="SpaA"/>
    <property type="match status" value="1"/>
</dbReference>
<feature type="domain" description="T-Q ester bond containing" evidence="3">
    <location>
        <begin position="506"/>
        <end position="618"/>
    </location>
</feature>
<dbReference type="NCBIfam" id="NF033903">
    <property type="entry name" value="VaFE_rpt"/>
    <property type="match status" value="1"/>
</dbReference>
<evidence type="ECO:0000259" key="2">
    <source>
        <dbReference type="Pfam" id="PF17802"/>
    </source>
</evidence>
<evidence type="ECO:0000313" key="5">
    <source>
        <dbReference type="Proteomes" id="UP000294558"/>
    </source>
</evidence>
<dbReference type="InterPro" id="IPR013783">
    <property type="entry name" value="Ig-like_fold"/>
</dbReference>
<dbReference type="EMBL" id="SOAU01000001">
    <property type="protein sequence ID" value="TDT16001.1"/>
    <property type="molecule type" value="Genomic_DNA"/>
</dbReference>
<organism evidence="4 5">
    <name type="scientific">Ilumatobacter fluminis</name>
    <dbReference type="NCBI Taxonomy" id="467091"/>
    <lineage>
        <taxon>Bacteria</taxon>
        <taxon>Bacillati</taxon>
        <taxon>Actinomycetota</taxon>
        <taxon>Acidimicrobiia</taxon>
        <taxon>Acidimicrobiales</taxon>
        <taxon>Ilumatobacteraceae</taxon>
        <taxon>Ilumatobacter</taxon>
    </lineage>
</organism>
<dbReference type="InterPro" id="IPR041100">
    <property type="entry name" value="TQ"/>
</dbReference>
<feature type="compositionally biased region" description="Low complexity" evidence="1">
    <location>
        <begin position="644"/>
        <end position="673"/>
    </location>
</feature>
<gene>
    <name evidence="4" type="ORF">BDK89_1583</name>
</gene>
<reference evidence="4 5" key="1">
    <citation type="submission" date="2019-03" db="EMBL/GenBank/DDBJ databases">
        <title>Sequencing the genomes of 1000 actinobacteria strains.</title>
        <authorList>
            <person name="Klenk H.-P."/>
        </authorList>
    </citation>
    <scope>NUCLEOTIDE SEQUENCE [LARGE SCALE GENOMIC DNA]</scope>
    <source>
        <strain evidence="4 5">DSM 18936</strain>
    </source>
</reference>